<dbReference type="InterPro" id="IPR009339">
    <property type="entry name" value="DUF998"/>
</dbReference>
<dbReference type="RefSeq" id="WP_110315390.1">
    <property type="nucleotide sequence ID" value="NZ_QJJU01000003.1"/>
</dbReference>
<proteinExistence type="predicted"/>
<comment type="caution">
    <text evidence="2">The sequence shown here is derived from an EMBL/GenBank/DDBJ whole genome shotgun (WGS) entry which is preliminary data.</text>
</comment>
<dbReference type="Pfam" id="PF06197">
    <property type="entry name" value="DUF998"/>
    <property type="match status" value="1"/>
</dbReference>
<keyword evidence="3" id="KW-1185">Reference proteome</keyword>
<dbReference type="AlphaFoldDB" id="A0A318HPF6"/>
<keyword evidence="1" id="KW-0812">Transmembrane</keyword>
<protein>
    <submittedName>
        <fullName evidence="2">Uncharacterized protein DUF998</fullName>
    </submittedName>
</protein>
<accession>A0A318HPF6</accession>
<keyword evidence="1" id="KW-1133">Transmembrane helix</keyword>
<evidence type="ECO:0000313" key="3">
    <source>
        <dbReference type="Proteomes" id="UP000247781"/>
    </source>
</evidence>
<organism evidence="2 3">
    <name type="scientific">Mycolicibacterium moriokaense</name>
    <dbReference type="NCBI Taxonomy" id="39691"/>
    <lineage>
        <taxon>Bacteria</taxon>
        <taxon>Bacillati</taxon>
        <taxon>Actinomycetota</taxon>
        <taxon>Actinomycetes</taxon>
        <taxon>Mycobacteriales</taxon>
        <taxon>Mycobacteriaceae</taxon>
        <taxon>Mycolicibacterium</taxon>
    </lineage>
</organism>
<dbReference type="OrthoDB" id="8159487at2"/>
<evidence type="ECO:0000313" key="2">
    <source>
        <dbReference type="EMBL" id="PXX11355.1"/>
    </source>
</evidence>
<reference evidence="3" key="1">
    <citation type="submission" date="2018-05" db="EMBL/GenBank/DDBJ databases">
        <authorList>
            <person name="Deangelis K."/>
            <person name="Huntemann M."/>
            <person name="Clum A."/>
            <person name="Pillay M."/>
            <person name="Palaniappan K."/>
            <person name="Varghese N."/>
            <person name="Mikhailova N."/>
            <person name="Stamatis D."/>
            <person name="Reddy T."/>
            <person name="Daum C."/>
            <person name="Shapiro N."/>
            <person name="Ivanova N."/>
            <person name="Kyrpides N."/>
            <person name="Woyke T."/>
        </authorList>
    </citation>
    <scope>NUCLEOTIDE SEQUENCE [LARGE SCALE GENOMIC DNA]</scope>
    <source>
        <strain evidence="3">GAS496</strain>
    </source>
</reference>
<feature type="transmembrane region" description="Helical" evidence="1">
    <location>
        <begin position="12"/>
        <end position="35"/>
    </location>
</feature>
<feature type="transmembrane region" description="Helical" evidence="1">
    <location>
        <begin position="143"/>
        <end position="165"/>
    </location>
</feature>
<dbReference type="Proteomes" id="UP000247781">
    <property type="component" value="Unassembled WGS sequence"/>
</dbReference>
<dbReference type="EMBL" id="QJJU01000003">
    <property type="protein sequence ID" value="PXX11355.1"/>
    <property type="molecule type" value="Genomic_DNA"/>
</dbReference>
<feature type="transmembrane region" description="Helical" evidence="1">
    <location>
        <begin position="56"/>
        <end position="76"/>
    </location>
</feature>
<sequence length="228" mass="23751">MSVSGHSPRTRSAQILGGVLAGPLFVTAFTAIGAARRGYDSRRYPVSSLAIGRQGWQQRTNFILAGLLYSCAAVGLGRCDRRRIGPRAVPALIAGVGIGLIGSGLFVTDYVGDLPHDGPAEKNKGHADAATTRPTRTGQMHNLCGIPVFVGIPIAGLASAATAVHGRDYRWAFYSAGSSTVMAGSLLLFGAAIRGQSRLRGKSGILQRISIATGLGWLSSLSLRGLSH</sequence>
<evidence type="ECO:0000256" key="1">
    <source>
        <dbReference type="SAM" id="Phobius"/>
    </source>
</evidence>
<gene>
    <name evidence="2" type="ORF">C8E89_103444</name>
</gene>
<feature type="transmembrane region" description="Helical" evidence="1">
    <location>
        <begin position="171"/>
        <end position="193"/>
    </location>
</feature>
<name>A0A318HPF6_9MYCO</name>
<feature type="transmembrane region" description="Helical" evidence="1">
    <location>
        <begin position="88"/>
        <end position="107"/>
    </location>
</feature>
<reference evidence="2 3" key="2">
    <citation type="submission" date="2018-06" db="EMBL/GenBank/DDBJ databases">
        <title>Sequencing of bacterial isolates from soil warming experiment in Harvard Forest, Massachusetts, USA.</title>
        <authorList>
            <person name="Deangelis K.PhD."/>
        </authorList>
    </citation>
    <scope>NUCLEOTIDE SEQUENCE [LARGE SCALE GENOMIC DNA]</scope>
    <source>
        <strain evidence="2 3">GAS496</strain>
    </source>
</reference>
<keyword evidence="1" id="KW-0472">Membrane</keyword>